<keyword evidence="2" id="KW-1185">Reference proteome</keyword>
<organism evidence="1 2">
    <name type="scientific">Irpex rosettiformis</name>
    <dbReference type="NCBI Taxonomy" id="378272"/>
    <lineage>
        <taxon>Eukaryota</taxon>
        <taxon>Fungi</taxon>
        <taxon>Dikarya</taxon>
        <taxon>Basidiomycota</taxon>
        <taxon>Agaricomycotina</taxon>
        <taxon>Agaricomycetes</taxon>
        <taxon>Polyporales</taxon>
        <taxon>Irpicaceae</taxon>
        <taxon>Irpex</taxon>
    </lineage>
</organism>
<dbReference type="Proteomes" id="UP001055072">
    <property type="component" value="Unassembled WGS sequence"/>
</dbReference>
<gene>
    <name evidence="1" type="ORF">BDY19DRAFT_512005</name>
</gene>
<sequence>MSHKALTFAGPAVPFELTDRPTPKPGPDQVLIKNVAAALNPADYIIQHLGIWVDHFGYPALVGLDGAGEIVAIGEGVQGRNVGDRVLYNSNIHPDTMTFQEYGIADAVQTAKIPPNVSFEQASTLPVGFATAAIGLYQESKPRGGIALTAPWEEGGLNKYAGQTALVTGGASSVGQFAIQLLRLSGFSPIIATASKHNEAYCKAAGATHVIDYHDVPYSDLPAAVKKITSEPISVIYDAVALPDVQKAVWEILAPNGSLASVAPPSFGKDGERNEDGKLVSWVYGSANGPYGSANGPYNYEFGKKMYVAITKLLESGDIKPNNVEIVPNGLAGIPDALTQLALKKVSGVKLVARVAETSGPVGGAGLKDAIPAWYASLRPHFGPPGSLPNPF</sequence>
<dbReference type="EMBL" id="MU274903">
    <property type="protein sequence ID" value="KAI0092860.1"/>
    <property type="molecule type" value="Genomic_DNA"/>
</dbReference>
<proteinExistence type="predicted"/>
<reference evidence="1" key="1">
    <citation type="journal article" date="2021" name="Environ. Microbiol.">
        <title>Gene family expansions and transcriptome signatures uncover fungal adaptations to wood decay.</title>
        <authorList>
            <person name="Hage H."/>
            <person name="Miyauchi S."/>
            <person name="Viragh M."/>
            <person name="Drula E."/>
            <person name="Min B."/>
            <person name="Chaduli D."/>
            <person name="Navarro D."/>
            <person name="Favel A."/>
            <person name="Norest M."/>
            <person name="Lesage-Meessen L."/>
            <person name="Balint B."/>
            <person name="Merenyi Z."/>
            <person name="de Eugenio L."/>
            <person name="Morin E."/>
            <person name="Martinez A.T."/>
            <person name="Baldrian P."/>
            <person name="Stursova M."/>
            <person name="Martinez M.J."/>
            <person name="Novotny C."/>
            <person name="Magnuson J.K."/>
            <person name="Spatafora J.W."/>
            <person name="Maurice S."/>
            <person name="Pangilinan J."/>
            <person name="Andreopoulos W."/>
            <person name="LaButti K."/>
            <person name="Hundley H."/>
            <person name="Na H."/>
            <person name="Kuo A."/>
            <person name="Barry K."/>
            <person name="Lipzen A."/>
            <person name="Henrissat B."/>
            <person name="Riley R."/>
            <person name="Ahrendt S."/>
            <person name="Nagy L.G."/>
            <person name="Grigoriev I.V."/>
            <person name="Martin F."/>
            <person name="Rosso M.N."/>
        </authorList>
    </citation>
    <scope>NUCLEOTIDE SEQUENCE</scope>
    <source>
        <strain evidence="1">CBS 384.51</strain>
    </source>
</reference>
<name>A0ACB8UGR0_9APHY</name>
<protein>
    <submittedName>
        <fullName evidence="1">GroES-like protein</fullName>
    </submittedName>
</protein>
<evidence type="ECO:0000313" key="2">
    <source>
        <dbReference type="Proteomes" id="UP001055072"/>
    </source>
</evidence>
<accession>A0ACB8UGR0</accession>
<comment type="caution">
    <text evidence="1">The sequence shown here is derived from an EMBL/GenBank/DDBJ whole genome shotgun (WGS) entry which is preliminary data.</text>
</comment>
<evidence type="ECO:0000313" key="1">
    <source>
        <dbReference type="EMBL" id="KAI0092860.1"/>
    </source>
</evidence>